<dbReference type="AlphaFoldDB" id="A0A182ZZX8"/>
<protein>
    <submittedName>
        <fullName evidence="5">Tudor domain-containing protein</fullName>
    </submittedName>
</protein>
<dbReference type="Pfam" id="PF18359">
    <property type="entry name" value="Tudor_5"/>
    <property type="match status" value="1"/>
</dbReference>
<dbReference type="Gene3D" id="2.30.30.140">
    <property type="match status" value="2"/>
</dbReference>
<reference evidence="5" key="1">
    <citation type="submission" date="2016-06" db="UniProtKB">
        <authorList>
            <consortium name="WormBaseParasite"/>
        </authorList>
    </citation>
    <scope>IDENTIFICATION</scope>
</reference>
<evidence type="ECO:0000256" key="1">
    <source>
        <dbReference type="ARBA" id="ARBA00004123"/>
    </source>
</evidence>
<evidence type="ECO:0000256" key="2">
    <source>
        <dbReference type="ARBA" id="ARBA00023242"/>
    </source>
</evidence>
<sequence>LQPCELLIGLSLAISQPVLCRKEKDTWFPGHVSSVSYQSHLPQGPESAVYHVTLDAAPGSESEVCRATPASVALAVSASELKQKYPVGARVVSIYRDDDGGIGYYSGLIAEPPSERNNHRYLLFFDDGYTQYSPPNEIYRICHQSKENWKEATEGSQGFIKRYLAQYPQRPMVRLKPGQSIETELDGEWIHTTVEKVDASLVLIRFSDTHREWIYRGSTRLEPLFNDMNTSSSSTPASRVQGVEVEYGNIERSLTDQSSIADLRGARKSATGNRDPKTVSRSQTQSGLDTRTGTRRQPASVNLAELESAGKVVPYLDSLFAELEHKPFGK</sequence>
<feature type="domain" description="Tudor" evidence="4">
    <location>
        <begin position="83"/>
        <end position="146"/>
    </location>
</feature>
<evidence type="ECO:0000313" key="5">
    <source>
        <dbReference type="WBParaSite" id="ECPE_0000026201-mRNA-1"/>
    </source>
</evidence>
<dbReference type="SMART" id="SM00333">
    <property type="entry name" value="TUDOR"/>
    <property type="match status" value="2"/>
</dbReference>
<keyword evidence="2" id="KW-0539">Nucleus</keyword>
<dbReference type="InterPro" id="IPR051516">
    <property type="entry name" value="SETDB_methyltransferase"/>
</dbReference>
<dbReference type="InterPro" id="IPR041291">
    <property type="entry name" value="TUDOR_5"/>
</dbReference>
<dbReference type="GO" id="GO:0005634">
    <property type="term" value="C:nucleus"/>
    <property type="evidence" value="ECO:0007669"/>
    <property type="project" value="UniProtKB-SubCell"/>
</dbReference>
<dbReference type="GO" id="GO:0010629">
    <property type="term" value="P:negative regulation of gene expression"/>
    <property type="evidence" value="ECO:0007669"/>
    <property type="project" value="TreeGrafter"/>
</dbReference>
<dbReference type="PANTHER" id="PTHR46024">
    <property type="entry name" value="HISTONE-LYSINE N-METHYLTRANSFERASE EGGLESS"/>
    <property type="match status" value="1"/>
</dbReference>
<dbReference type="InterPro" id="IPR002999">
    <property type="entry name" value="Tudor"/>
</dbReference>
<accession>A0A182ZZX8</accession>
<dbReference type="Pfam" id="PF18358">
    <property type="entry name" value="Tudor_4"/>
    <property type="match status" value="1"/>
</dbReference>
<feature type="region of interest" description="Disordered" evidence="3">
    <location>
        <begin position="265"/>
        <end position="298"/>
    </location>
</feature>
<dbReference type="GO" id="GO:0070828">
    <property type="term" value="P:heterochromatin organization"/>
    <property type="evidence" value="ECO:0007669"/>
    <property type="project" value="TreeGrafter"/>
</dbReference>
<dbReference type="WBParaSite" id="ECPE_0000026201-mRNA-1">
    <property type="protein sequence ID" value="ECPE_0000026201-mRNA-1"/>
    <property type="gene ID" value="ECPE_0000026201"/>
</dbReference>
<dbReference type="CDD" id="cd21181">
    <property type="entry name" value="Tudor_SETDB1_rpt2"/>
    <property type="match status" value="1"/>
</dbReference>
<name>A0A182ZZX8_9TREM</name>
<comment type="subcellular location">
    <subcellularLocation>
        <location evidence="1">Nucleus</location>
    </subcellularLocation>
</comment>
<feature type="domain" description="Tudor" evidence="4">
    <location>
        <begin position="173"/>
        <end position="227"/>
    </location>
</feature>
<evidence type="ECO:0000259" key="4">
    <source>
        <dbReference type="SMART" id="SM00333"/>
    </source>
</evidence>
<dbReference type="PANTHER" id="PTHR46024:SF1">
    <property type="entry name" value="HISTONE-LYSINE N-METHYLTRANSFERASE EGGLESS"/>
    <property type="match status" value="1"/>
</dbReference>
<evidence type="ECO:0000256" key="3">
    <source>
        <dbReference type="SAM" id="MobiDB-lite"/>
    </source>
</evidence>
<proteinExistence type="predicted"/>
<organism evidence="5">
    <name type="scientific">Echinostoma caproni</name>
    <dbReference type="NCBI Taxonomy" id="27848"/>
    <lineage>
        <taxon>Eukaryota</taxon>
        <taxon>Metazoa</taxon>
        <taxon>Spiralia</taxon>
        <taxon>Lophotrochozoa</taxon>
        <taxon>Platyhelminthes</taxon>
        <taxon>Trematoda</taxon>
        <taxon>Digenea</taxon>
        <taxon>Plagiorchiida</taxon>
        <taxon>Echinostomata</taxon>
        <taxon>Echinostomatoidea</taxon>
        <taxon>Echinostomatidae</taxon>
        <taxon>Echinostoma</taxon>
    </lineage>
</organism>
<dbReference type="GO" id="GO:0046974">
    <property type="term" value="F:histone H3K9 methyltransferase activity"/>
    <property type="evidence" value="ECO:0007669"/>
    <property type="project" value="TreeGrafter"/>
</dbReference>
<feature type="compositionally biased region" description="Polar residues" evidence="3">
    <location>
        <begin position="279"/>
        <end position="298"/>
    </location>
</feature>
<dbReference type="InterPro" id="IPR041292">
    <property type="entry name" value="Tudor_4"/>
</dbReference>
<dbReference type="CDD" id="cd20382">
    <property type="entry name" value="Tudor_SETDB1_rpt1"/>
    <property type="match status" value="1"/>
</dbReference>